<dbReference type="RefSeq" id="XP_034065031.1">
    <property type="nucleotide sequence ID" value="XM_034209140.1"/>
</dbReference>
<dbReference type="Proteomes" id="UP000515161">
    <property type="component" value="Unplaced"/>
</dbReference>
<keyword evidence="4 6" id="KW-0472">Membrane</keyword>
<feature type="transmembrane region" description="Helical" evidence="6">
    <location>
        <begin position="471"/>
        <end position="496"/>
    </location>
</feature>
<dbReference type="Pfam" id="PF01740">
    <property type="entry name" value="STAS"/>
    <property type="match status" value="1"/>
</dbReference>
<gene>
    <name evidence="9" type="primary">LOC117541872</name>
</gene>
<evidence type="ECO:0000256" key="2">
    <source>
        <dbReference type="ARBA" id="ARBA00022692"/>
    </source>
</evidence>
<organism evidence="8 9">
    <name type="scientific">Gymnodraco acuticeps</name>
    <name type="common">Antarctic dragonfish</name>
    <dbReference type="NCBI Taxonomy" id="8218"/>
    <lineage>
        <taxon>Eukaryota</taxon>
        <taxon>Metazoa</taxon>
        <taxon>Chordata</taxon>
        <taxon>Craniata</taxon>
        <taxon>Vertebrata</taxon>
        <taxon>Euteleostomi</taxon>
        <taxon>Actinopterygii</taxon>
        <taxon>Neopterygii</taxon>
        <taxon>Teleostei</taxon>
        <taxon>Neoteleostei</taxon>
        <taxon>Acanthomorphata</taxon>
        <taxon>Eupercaria</taxon>
        <taxon>Perciformes</taxon>
        <taxon>Notothenioidei</taxon>
        <taxon>Bathydraconidae</taxon>
        <taxon>Gymnodraco</taxon>
    </lineage>
</organism>
<feature type="transmembrane region" description="Helical" evidence="6">
    <location>
        <begin position="124"/>
        <end position="144"/>
    </location>
</feature>
<dbReference type="SUPFAM" id="SSF52091">
    <property type="entry name" value="SpoIIaa-like"/>
    <property type="match status" value="1"/>
</dbReference>
<keyword evidence="3 6" id="KW-1133">Transmembrane helix</keyword>
<dbReference type="CDD" id="cd07042">
    <property type="entry name" value="STAS_SulP_like_sulfate_transporter"/>
    <property type="match status" value="1"/>
</dbReference>
<keyword evidence="8" id="KW-1185">Reference proteome</keyword>
<dbReference type="GO" id="GO:0016020">
    <property type="term" value="C:membrane"/>
    <property type="evidence" value="ECO:0007669"/>
    <property type="project" value="UniProtKB-SubCell"/>
</dbReference>
<feature type="transmembrane region" description="Helical" evidence="6">
    <location>
        <begin position="281"/>
        <end position="302"/>
    </location>
</feature>
<dbReference type="InterPro" id="IPR002645">
    <property type="entry name" value="STAS_dom"/>
</dbReference>
<dbReference type="Pfam" id="PF00916">
    <property type="entry name" value="Sulfate_transp"/>
    <property type="match status" value="1"/>
</dbReference>
<evidence type="ECO:0000256" key="4">
    <source>
        <dbReference type="ARBA" id="ARBA00023136"/>
    </source>
</evidence>
<protein>
    <submittedName>
        <fullName evidence="9">Solute carrier family 26 member 6-like isoform X2</fullName>
    </submittedName>
</protein>
<comment type="subcellular location">
    <subcellularLocation>
        <location evidence="1">Membrane</location>
        <topology evidence="1">Multi-pass membrane protein</topology>
    </subcellularLocation>
</comment>
<evidence type="ECO:0000313" key="8">
    <source>
        <dbReference type="Proteomes" id="UP000515161"/>
    </source>
</evidence>
<feature type="transmembrane region" description="Helical" evidence="6">
    <location>
        <begin position="409"/>
        <end position="427"/>
    </location>
</feature>
<feature type="transmembrane region" description="Helical" evidence="6">
    <location>
        <begin position="370"/>
        <end position="389"/>
    </location>
</feature>
<dbReference type="NCBIfam" id="TIGR00815">
    <property type="entry name" value="sulP"/>
    <property type="match status" value="1"/>
</dbReference>
<evidence type="ECO:0000256" key="6">
    <source>
        <dbReference type="SAM" id="Phobius"/>
    </source>
</evidence>
<feature type="transmembrane region" description="Helical" evidence="6">
    <location>
        <begin position="173"/>
        <end position="200"/>
    </location>
</feature>
<dbReference type="InterPro" id="IPR011547">
    <property type="entry name" value="SLC26A/SulP_dom"/>
</dbReference>
<feature type="compositionally biased region" description="Basic residues" evidence="5">
    <location>
        <begin position="574"/>
        <end position="585"/>
    </location>
</feature>
<evidence type="ECO:0000256" key="3">
    <source>
        <dbReference type="ARBA" id="ARBA00022989"/>
    </source>
</evidence>
<dbReference type="InterPro" id="IPR001902">
    <property type="entry name" value="SLC26A/SulP_fam"/>
</dbReference>
<name>A0A6P8TLN6_GYMAC</name>
<evidence type="ECO:0000313" key="9">
    <source>
        <dbReference type="RefSeq" id="XP_034065031.1"/>
    </source>
</evidence>
<dbReference type="PROSITE" id="PS01130">
    <property type="entry name" value="SLC26A"/>
    <property type="match status" value="1"/>
</dbReference>
<proteinExistence type="predicted"/>
<evidence type="ECO:0000256" key="1">
    <source>
        <dbReference type="ARBA" id="ARBA00004141"/>
    </source>
</evidence>
<feature type="region of interest" description="Disordered" evidence="5">
    <location>
        <begin position="574"/>
        <end position="595"/>
    </location>
</feature>
<dbReference type="PROSITE" id="PS50801">
    <property type="entry name" value="STAS"/>
    <property type="match status" value="1"/>
</dbReference>
<dbReference type="Gene3D" id="3.30.750.24">
    <property type="entry name" value="STAS domain"/>
    <property type="match status" value="1"/>
</dbReference>
<dbReference type="GO" id="GO:0008271">
    <property type="term" value="F:secondary active sulfate transmembrane transporter activity"/>
    <property type="evidence" value="ECO:0007669"/>
    <property type="project" value="InterPro"/>
</dbReference>
<sequence>MEERRRAGYNVQREILDEGAVDEMAEKSDSKTSLSEKLKKSMRCSGPRVKSCLLGSFPVVSWLPRYSIRENALGDLVSGISVGIMHLPQGMAYALLASVPPVFGLYSSFYPVLIYFIFGTSKHISIGTYAVMSVMIGGVIERLAPDSNFMDWDNVTNSSQVNFDLRDAERVRVAAAVTFLSGIFQIILGLVQFGFVVTYLSEPLVRGYTTGAAIHVIVSQLKYTFGISPRRFNGPFSLIYTVLEICSIIPETNIGTLVVSIVAIIGLILAKELNAYLSKKLPVPIPVELIGIVVATVISWQVDLRAKYGVEVVGLIPSGLQPPVLPTASLFSQVIGDAFALAVVGYGIAISLGRIFALKYGYKVDSNQELIALGLSNSIGGIFQCFAISCSMSRTMVQESTGGKTQVAGALSAIIILFITLWIGRLFEDLPKAVLAAIIFVNLHGMMKQFLDIPVLWRSNKVDMLIWVVTFIFTILFNPDLGLAASIGFSMLTVIFRTQLPTYSILGQVPDTDIYRPLEGYNQVKRVPGILIFRSSATLYFANAEMYQEALGEKSGIDITKFLSAKKKLEAKRKRHEKKNAKKAAKNNAVDMEEVPEREEQKDIAIIEVEDEPDPSLPRAIVLDLSPVNFLDTVGVKALRSIQKDYGEIGIEVVLAGCQTGVVDNMQTGGFFNDKVTKACLFSSVHDAVLHCQSARTHSQDEAMCCEIPSTHL</sequence>
<feature type="transmembrane region" description="Helical" evidence="6">
    <location>
        <begin position="93"/>
        <end position="118"/>
    </location>
</feature>
<dbReference type="GeneID" id="117541872"/>
<feature type="transmembrane region" description="Helical" evidence="6">
    <location>
        <begin position="338"/>
        <end position="358"/>
    </location>
</feature>
<keyword evidence="2 6" id="KW-0812">Transmembrane</keyword>
<feature type="domain" description="STAS" evidence="7">
    <location>
        <begin position="520"/>
        <end position="692"/>
    </location>
</feature>
<dbReference type="PANTHER" id="PTHR11814">
    <property type="entry name" value="SULFATE TRANSPORTER"/>
    <property type="match status" value="1"/>
</dbReference>
<evidence type="ECO:0000259" key="7">
    <source>
        <dbReference type="PROSITE" id="PS50801"/>
    </source>
</evidence>
<reference evidence="9" key="1">
    <citation type="submission" date="2025-08" db="UniProtKB">
        <authorList>
            <consortium name="RefSeq"/>
        </authorList>
    </citation>
    <scope>IDENTIFICATION</scope>
</reference>
<dbReference type="InterPro" id="IPR018045">
    <property type="entry name" value="S04_transporter_CS"/>
</dbReference>
<dbReference type="InterPro" id="IPR036513">
    <property type="entry name" value="STAS_dom_sf"/>
</dbReference>
<dbReference type="AlphaFoldDB" id="A0A6P8TLN6"/>
<accession>A0A6P8TLN6</accession>
<feature type="transmembrane region" description="Helical" evidence="6">
    <location>
        <begin position="238"/>
        <end position="269"/>
    </location>
</feature>
<evidence type="ECO:0000256" key="5">
    <source>
        <dbReference type="SAM" id="MobiDB-lite"/>
    </source>
</evidence>